<dbReference type="InterPro" id="IPR003010">
    <property type="entry name" value="C-N_Hydrolase"/>
</dbReference>
<keyword evidence="8 9" id="KW-0012">Acyltransferase</keyword>
<evidence type="ECO:0000256" key="2">
    <source>
        <dbReference type="ARBA" id="ARBA00010065"/>
    </source>
</evidence>
<keyword evidence="11" id="KW-0449">Lipoprotein</keyword>
<evidence type="ECO:0000256" key="9">
    <source>
        <dbReference type="HAMAP-Rule" id="MF_01148"/>
    </source>
</evidence>
<protein>
    <recommendedName>
        <fullName evidence="9">Apolipoprotein N-acyltransferase</fullName>
        <shortName evidence="9">ALP N-acyltransferase</shortName>
        <ecNumber evidence="9">2.3.1.269</ecNumber>
    </recommendedName>
</protein>
<dbReference type="EC" id="2.3.1.269" evidence="9"/>
<comment type="pathway">
    <text evidence="9">Protein modification; lipoprotein biosynthesis (N-acyl transfer).</text>
</comment>
<keyword evidence="3 9" id="KW-1003">Cell membrane</keyword>
<dbReference type="InterPro" id="IPR045378">
    <property type="entry name" value="LNT_N"/>
</dbReference>
<evidence type="ECO:0000256" key="5">
    <source>
        <dbReference type="ARBA" id="ARBA00022692"/>
    </source>
</evidence>
<keyword evidence="7 9" id="KW-0472">Membrane</keyword>
<dbReference type="AlphaFoldDB" id="A0A850R9X4"/>
<comment type="catalytic activity">
    <reaction evidence="9">
        <text>N-terminal S-1,2-diacyl-sn-glyceryl-L-cysteinyl-[lipoprotein] + a glycerophospholipid = N-acyl-S-1,2-diacyl-sn-glyceryl-L-cysteinyl-[lipoprotein] + a 2-acyl-sn-glycero-3-phospholipid + H(+)</text>
        <dbReference type="Rhea" id="RHEA:48228"/>
        <dbReference type="Rhea" id="RHEA-COMP:14681"/>
        <dbReference type="Rhea" id="RHEA-COMP:14684"/>
        <dbReference type="ChEBI" id="CHEBI:15378"/>
        <dbReference type="ChEBI" id="CHEBI:136912"/>
        <dbReference type="ChEBI" id="CHEBI:140656"/>
        <dbReference type="ChEBI" id="CHEBI:140657"/>
        <dbReference type="ChEBI" id="CHEBI:140660"/>
        <dbReference type="EC" id="2.3.1.269"/>
    </reaction>
</comment>
<keyword evidence="6 9" id="KW-1133">Transmembrane helix</keyword>
<dbReference type="GO" id="GO:0016410">
    <property type="term" value="F:N-acyltransferase activity"/>
    <property type="evidence" value="ECO:0007669"/>
    <property type="project" value="UniProtKB-UniRule"/>
</dbReference>
<gene>
    <name evidence="9 11" type="primary">lnt</name>
    <name evidence="11" type="ORF">HW932_09900</name>
</gene>
<dbReference type="InterPro" id="IPR004563">
    <property type="entry name" value="Apolipo_AcylTrfase"/>
</dbReference>
<feature type="transmembrane region" description="Helical" evidence="9">
    <location>
        <begin position="63"/>
        <end position="82"/>
    </location>
</feature>
<evidence type="ECO:0000256" key="8">
    <source>
        <dbReference type="ARBA" id="ARBA00023315"/>
    </source>
</evidence>
<evidence type="ECO:0000256" key="7">
    <source>
        <dbReference type="ARBA" id="ARBA00023136"/>
    </source>
</evidence>
<dbReference type="Gene3D" id="3.60.110.10">
    <property type="entry name" value="Carbon-nitrogen hydrolase"/>
    <property type="match status" value="1"/>
</dbReference>
<dbReference type="PANTHER" id="PTHR38686:SF1">
    <property type="entry name" value="APOLIPOPROTEIN N-ACYLTRANSFERASE"/>
    <property type="match status" value="1"/>
</dbReference>
<proteinExistence type="inferred from homology"/>
<evidence type="ECO:0000256" key="3">
    <source>
        <dbReference type="ARBA" id="ARBA00022475"/>
    </source>
</evidence>
<comment type="similarity">
    <text evidence="2 9">Belongs to the CN hydrolase family. Apolipoprotein N-acyltransferase subfamily.</text>
</comment>
<dbReference type="PANTHER" id="PTHR38686">
    <property type="entry name" value="APOLIPOPROTEIN N-ACYLTRANSFERASE"/>
    <property type="match status" value="1"/>
</dbReference>
<feature type="transmembrane region" description="Helical" evidence="9">
    <location>
        <begin position="94"/>
        <end position="114"/>
    </location>
</feature>
<accession>A0A850R9X4</accession>
<keyword evidence="12" id="KW-1185">Reference proteome</keyword>
<reference evidence="11 12" key="1">
    <citation type="submission" date="2020-06" db="EMBL/GenBank/DDBJ databases">
        <title>Whole-genome sequence of Allochromatium humboldtianum DSM 21881, type strain.</title>
        <authorList>
            <person name="Kyndt J.A."/>
            <person name="Meyer T.E."/>
        </authorList>
    </citation>
    <scope>NUCLEOTIDE SEQUENCE [LARGE SCALE GENOMIC DNA]</scope>
    <source>
        <strain evidence="11 12">DSM 21881</strain>
    </source>
</reference>
<feature type="transmembrane region" description="Helical" evidence="9">
    <location>
        <begin position="126"/>
        <end position="150"/>
    </location>
</feature>
<feature type="domain" description="CN hydrolase" evidence="10">
    <location>
        <begin position="237"/>
        <end position="475"/>
    </location>
</feature>
<dbReference type="InterPro" id="IPR036526">
    <property type="entry name" value="C-N_Hydrolase_sf"/>
</dbReference>
<evidence type="ECO:0000259" key="10">
    <source>
        <dbReference type="PROSITE" id="PS50263"/>
    </source>
</evidence>
<dbReference type="SUPFAM" id="SSF56317">
    <property type="entry name" value="Carbon-nitrogen hydrolase"/>
    <property type="match status" value="1"/>
</dbReference>
<dbReference type="Pfam" id="PF00795">
    <property type="entry name" value="CN_hydrolase"/>
    <property type="match status" value="1"/>
</dbReference>
<evidence type="ECO:0000256" key="1">
    <source>
        <dbReference type="ARBA" id="ARBA00004651"/>
    </source>
</evidence>
<comment type="function">
    <text evidence="9">Catalyzes the phospholipid dependent N-acylation of the N-terminal cysteine of apolipoprotein, the last step in lipoprotein maturation.</text>
</comment>
<organism evidence="11 12">
    <name type="scientific">Allochromatium humboldtianum</name>
    <dbReference type="NCBI Taxonomy" id="504901"/>
    <lineage>
        <taxon>Bacteria</taxon>
        <taxon>Pseudomonadati</taxon>
        <taxon>Pseudomonadota</taxon>
        <taxon>Gammaproteobacteria</taxon>
        <taxon>Chromatiales</taxon>
        <taxon>Chromatiaceae</taxon>
        <taxon>Allochromatium</taxon>
    </lineage>
</organism>
<evidence type="ECO:0000313" key="12">
    <source>
        <dbReference type="Proteomes" id="UP000592294"/>
    </source>
</evidence>
<dbReference type="NCBIfam" id="TIGR00546">
    <property type="entry name" value="lnt"/>
    <property type="match status" value="1"/>
</dbReference>
<feature type="transmembrane region" description="Helical" evidence="9">
    <location>
        <begin position="170"/>
        <end position="191"/>
    </location>
</feature>
<dbReference type="CDD" id="cd07571">
    <property type="entry name" value="ALP_N-acyl_transferase"/>
    <property type="match status" value="1"/>
</dbReference>
<evidence type="ECO:0000313" key="11">
    <source>
        <dbReference type="EMBL" id="NVZ09575.1"/>
    </source>
</evidence>
<evidence type="ECO:0000256" key="6">
    <source>
        <dbReference type="ARBA" id="ARBA00022989"/>
    </source>
</evidence>
<comment type="caution">
    <text evidence="11">The sequence shown here is derived from an EMBL/GenBank/DDBJ whole genome shotgun (WGS) entry which is preliminary data.</text>
</comment>
<dbReference type="PROSITE" id="PS50263">
    <property type="entry name" value="CN_HYDROLASE"/>
    <property type="match status" value="1"/>
</dbReference>
<feature type="transmembrane region" description="Helical" evidence="9">
    <location>
        <begin position="24"/>
        <end position="51"/>
    </location>
</feature>
<comment type="subcellular location">
    <subcellularLocation>
        <location evidence="1 9">Cell membrane</location>
        <topology evidence="1 9">Multi-pass membrane protein</topology>
    </subcellularLocation>
</comment>
<dbReference type="GO" id="GO:0042158">
    <property type="term" value="P:lipoprotein biosynthetic process"/>
    <property type="evidence" value="ECO:0007669"/>
    <property type="project" value="UniProtKB-UniRule"/>
</dbReference>
<keyword evidence="5 9" id="KW-0812">Transmembrane</keyword>
<feature type="transmembrane region" description="Helical" evidence="9">
    <location>
        <begin position="203"/>
        <end position="222"/>
    </location>
</feature>
<keyword evidence="4 9" id="KW-0808">Transferase</keyword>
<dbReference type="Proteomes" id="UP000592294">
    <property type="component" value="Unassembled WGS sequence"/>
</dbReference>
<dbReference type="Pfam" id="PF20154">
    <property type="entry name" value="LNT_N"/>
    <property type="match status" value="1"/>
</dbReference>
<dbReference type="GO" id="GO:0005886">
    <property type="term" value="C:plasma membrane"/>
    <property type="evidence" value="ECO:0007669"/>
    <property type="project" value="UniProtKB-SubCell"/>
</dbReference>
<dbReference type="HAMAP" id="MF_01148">
    <property type="entry name" value="Lnt"/>
    <property type="match status" value="1"/>
</dbReference>
<sequence>MAISMVSLLKPALARLPIPPALLALGAGALTVLSFAPFSLSPVAVLAIAAFYQSLTEASPRAAFQRGWLFGMGLFGFGVFWIRISLNEFGNMDAWVAHLLTALFIAVMALYSGASGWLVRRLDAGAPVWVGPLLLLPGAVVLLEWIRGWLFTGFPWLSLGYGQIAGPLAGYAPILGVHGISLLVAFSGGLLWCAIHWRDRARIGAGVALAALWIGGAGLSAVDWTQPAGPPLRASVLQANIPQSIKWDPEARLMIAETHVDLTLEHLDSDLIVWPETALPDFLHQIRASLLDPLAERARAEGTEIVLGLPAMDLESGRYFNGLLAIGSREDLYAKRHLVPFGEFLPFKSWLGPLVDLFEVPMSDFSPGDNRRPLLNVGAHQVGVSICYEDAFPIEVIQALPEAAYLINVSNDAWFGDSLAPPQHLEIARMRALETGRDLLRATNTGISAIIDHRGRLIDTLPSFVRGAVTAEIQPRQGATPFSRFGHWPAVSLALVLTLLGGRRQIRRLIQSTFNKWAR</sequence>
<dbReference type="EMBL" id="JABZEO010000005">
    <property type="protein sequence ID" value="NVZ09575.1"/>
    <property type="molecule type" value="Genomic_DNA"/>
</dbReference>
<dbReference type="UniPathway" id="UPA00666"/>
<name>A0A850R9X4_9GAMM</name>
<evidence type="ECO:0000256" key="4">
    <source>
        <dbReference type="ARBA" id="ARBA00022679"/>
    </source>
</evidence>